<name>A0A915K625_ROMCU</name>
<keyword evidence="1" id="KW-1185">Reference proteome</keyword>
<dbReference type="WBParaSite" id="nRc.2.0.1.t33322-RA">
    <property type="protein sequence ID" value="nRc.2.0.1.t33322-RA"/>
    <property type="gene ID" value="nRc.2.0.1.g33322"/>
</dbReference>
<sequence>FDDAEKYLYNCKPQEELLRLRRRKRSFRSVPLVNRAPVNLTDWPSKSLFVGDTDLLMECKRKIRSAVREDVQECGRRLLGQNFTVPCENEDKIAEIPLDVLLIDNYYSTAVFNLTQDKSICMGTTDPDFAYKLRQCISNVFNKARDYPGWNLFEKRAREYSVSTCNARCLEKLGDCKDSLEETTLALCKCIPDDKRSTYRSMLGDCYPALKENEFILDTLMARDINIVRSHVCITKATDPCS</sequence>
<protein>
    <submittedName>
        <fullName evidence="2">Uncharacterized protein</fullName>
    </submittedName>
</protein>
<organism evidence="1 2">
    <name type="scientific">Romanomermis culicivorax</name>
    <name type="common">Nematode worm</name>
    <dbReference type="NCBI Taxonomy" id="13658"/>
    <lineage>
        <taxon>Eukaryota</taxon>
        <taxon>Metazoa</taxon>
        <taxon>Ecdysozoa</taxon>
        <taxon>Nematoda</taxon>
        <taxon>Enoplea</taxon>
        <taxon>Dorylaimia</taxon>
        <taxon>Mermithida</taxon>
        <taxon>Mermithoidea</taxon>
        <taxon>Mermithidae</taxon>
        <taxon>Romanomermis</taxon>
    </lineage>
</organism>
<proteinExistence type="predicted"/>
<reference evidence="2" key="1">
    <citation type="submission" date="2022-11" db="UniProtKB">
        <authorList>
            <consortium name="WormBaseParasite"/>
        </authorList>
    </citation>
    <scope>IDENTIFICATION</scope>
</reference>
<evidence type="ECO:0000313" key="1">
    <source>
        <dbReference type="Proteomes" id="UP000887565"/>
    </source>
</evidence>
<dbReference type="AlphaFoldDB" id="A0A915K625"/>
<accession>A0A915K625</accession>
<dbReference type="Proteomes" id="UP000887565">
    <property type="component" value="Unplaced"/>
</dbReference>
<evidence type="ECO:0000313" key="2">
    <source>
        <dbReference type="WBParaSite" id="nRc.2.0.1.t33322-RA"/>
    </source>
</evidence>